<sequence length="233" mass="24306">MAAAGLPAAVSPPGEAAGPGALPRRAAAVSVPVHEVLEGEKHSLRGGEAVESDVGSEQHTLNVTRDITRSIEDLESDIVELEKMSESTGKRGHIEVLKVKKMALANLLEGRVQGALVRSRYQNIAEMDAPSGFFFGLEKKNGQRKVIHSLLSDAGQGAHGTRARSEGGLSNSIPHFTPRSTKSRPHCRRSSSGFCGDQLQARGTAADAGASGRPAEHAGTEGSGCGRPNGGVF</sequence>
<protein>
    <submittedName>
        <fullName evidence="1">Uncharacterized protein</fullName>
    </submittedName>
</protein>
<evidence type="ECO:0000313" key="1">
    <source>
        <dbReference type="EMBL" id="KAI3376857.1"/>
    </source>
</evidence>
<reference evidence="1" key="1">
    <citation type="submission" date="2022-04" db="EMBL/GenBank/DDBJ databases">
        <title>Jade perch genome.</title>
        <authorList>
            <person name="Chao B."/>
        </authorList>
    </citation>
    <scope>NUCLEOTIDE SEQUENCE</scope>
    <source>
        <strain evidence="1">CB-2022</strain>
    </source>
</reference>
<dbReference type="Proteomes" id="UP000831701">
    <property type="component" value="Chromosome 1"/>
</dbReference>
<accession>A0ACB8X977</accession>
<gene>
    <name evidence="1" type="ORF">L3Q82_000113</name>
</gene>
<evidence type="ECO:0000313" key="2">
    <source>
        <dbReference type="Proteomes" id="UP000831701"/>
    </source>
</evidence>
<organism evidence="1 2">
    <name type="scientific">Scortum barcoo</name>
    <name type="common">barcoo grunter</name>
    <dbReference type="NCBI Taxonomy" id="214431"/>
    <lineage>
        <taxon>Eukaryota</taxon>
        <taxon>Metazoa</taxon>
        <taxon>Chordata</taxon>
        <taxon>Craniata</taxon>
        <taxon>Vertebrata</taxon>
        <taxon>Euteleostomi</taxon>
        <taxon>Actinopterygii</taxon>
        <taxon>Neopterygii</taxon>
        <taxon>Teleostei</taxon>
        <taxon>Neoteleostei</taxon>
        <taxon>Acanthomorphata</taxon>
        <taxon>Eupercaria</taxon>
        <taxon>Centrarchiformes</taxon>
        <taxon>Terapontoidei</taxon>
        <taxon>Terapontidae</taxon>
        <taxon>Scortum</taxon>
    </lineage>
</organism>
<proteinExistence type="predicted"/>
<comment type="caution">
    <text evidence="1">The sequence shown here is derived from an EMBL/GenBank/DDBJ whole genome shotgun (WGS) entry which is preliminary data.</text>
</comment>
<keyword evidence="2" id="KW-1185">Reference proteome</keyword>
<name>A0ACB8X977_9TELE</name>
<dbReference type="EMBL" id="CM041531">
    <property type="protein sequence ID" value="KAI3376857.1"/>
    <property type="molecule type" value="Genomic_DNA"/>
</dbReference>